<comment type="caution">
    <text evidence="2">The sequence shown here is derived from an EMBL/GenBank/DDBJ whole genome shotgun (WGS) entry which is preliminary data.</text>
</comment>
<reference evidence="2" key="1">
    <citation type="journal article" date="2014" name="Int. J. Syst. Evol. Microbiol.">
        <title>Complete genome sequence of Corynebacterium casei LMG S-19264T (=DSM 44701T), isolated from a smear-ripened cheese.</title>
        <authorList>
            <consortium name="US DOE Joint Genome Institute (JGI-PGF)"/>
            <person name="Walter F."/>
            <person name="Albersmeier A."/>
            <person name="Kalinowski J."/>
            <person name="Ruckert C."/>
        </authorList>
    </citation>
    <scope>NUCLEOTIDE SEQUENCE</scope>
    <source>
        <strain evidence="2">KCTC 23224</strain>
    </source>
</reference>
<organism evidence="2 3">
    <name type="scientific">Mongoliitalea lutea</name>
    <dbReference type="NCBI Taxonomy" id="849756"/>
    <lineage>
        <taxon>Bacteria</taxon>
        <taxon>Pseudomonadati</taxon>
        <taxon>Bacteroidota</taxon>
        <taxon>Cytophagia</taxon>
        <taxon>Cytophagales</taxon>
        <taxon>Cyclobacteriaceae</taxon>
        <taxon>Mongoliitalea</taxon>
    </lineage>
</organism>
<dbReference type="Proteomes" id="UP000642809">
    <property type="component" value="Unassembled WGS sequence"/>
</dbReference>
<feature type="transmembrane region" description="Helical" evidence="1">
    <location>
        <begin position="273"/>
        <end position="292"/>
    </location>
</feature>
<sequence length="310" mass="35389">MKRSRFSLADVLTLIGGIIFGIICFLGLNFYTLGDFNNSFTVSGIIALTLIATAHLAKRFKSAKGNFKTNFIFEMMMLIVFTLLFAFFSIQHLPHYFTVSENKELIQQRMISSIEQAENMFSKYEEYAKNRKTIYESTLETVVRSKGINPQEYNSFGFVTGSVTDQVQIRSKMFAANADLFPTNYSDSVSNNGIKEIAIKWLRDAKSTTKDWKPLGIVTIVNEVEEKSEFWLNELKRYSSNVQLGESAETFGYALTFQDVKEYFQAESSPTPVTMGIAFLIYILMLLSYFLTKRDSKVSFGRLAPYEIEL</sequence>
<accession>A0A8J3CWS7</accession>
<name>A0A8J3CWS7_9BACT</name>
<proteinExistence type="predicted"/>
<gene>
    <name evidence="2" type="ORF">GCM10008106_16990</name>
</gene>
<keyword evidence="1" id="KW-0472">Membrane</keyword>
<keyword evidence="1" id="KW-0812">Transmembrane</keyword>
<evidence type="ECO:0000313" key="3">
    <source>
        <dbReference type="Proteomes" id="UP000642809"/>
    </source>
</evidence>
<feature type="transmembrane region" description="Helical" evidence="1">
    <location>
        <begin position="12"/>
        <end position="33"/>
    </location>
</feature>
<evidence type="ECO:0000256" key="1">
    <source>
        <dbReference type="SAM" id="Phobius"/>
    </source>
</evidence>
<dbReference type="AlphaFoldDB" id="A0A8J3CWS7"/>
<keyword evidence="3" id="KW-1185">Reference proteome</keyword>
<reference evidence="2" key="2">
    <citation type="submission" date="2020-09" db="EMBL/GenBank/DDBJ databases">
        <authorList>
            <person name="Sun Q."/>
            <person name="Kim S."/>
        </authorList>
    </citation>
    <scope>NUCLEOTIDE SEQUENCE</scope>
    <source>
        <strain evidence="2">KCTC 23224</strain>
    </source>
</reference>
<feature type="transmembrane region" description="Helical" evidence="1">
    <location>
        <begin position="39"/>
        <end position="57"/>
    </location>
</feature>
<feature type="transmembrane region" description="Helical" evidence="1">
    <location>
        <begin position="69"/>
        <end position="90"/>
    </location>
</feature>
<dbReference type="EMBL" id="BMYF01000009">
    <property type="protein sequence ID" value="GHB36308.1"/>
    <property type="molecule type" value="Genomic_DNA"/>
</dbReference>
<evidence type="ECO:0000313" key="2">
    <source>
        <dbReference type="EMBL" id="GHB36308.1"/>
    </source>
</evidence>
<keyword evidence="1" id="KW-1133">Transmembrane helix</keyword>
<protein>
    <submittedName>
        <fullName evidence="2">Uncharacterized protein</fullName>
    </submittedName>
</protein>
<dbReference type="RefSeq" id="WP_189580739.1">
    <property type="nucleotide sequence ID" value="NZ_BMYF01000009.1"/>
</dbReference>